<keyword evidence="2" id="KW-1185">Reference proteome</keyword>
<dbReference type="EMBL" id="CM043808">
    <property type="protein sequence ID" value="KAI4802023.1"/>
    <property type="molecule type" value="Genomic_DNA"/>
</dbReference>
<organism evidence="1 2">
    <name type="scientific">Chaenocephalus aceratus</name>
    <name type="common">Blackfin icefish</name>
    <name type="synonym">Chaenichthys aceratus</name>
    <dbReference type="NCBI Taxonomy" id="36190"/>
    <lineage>
        <taxon>Eukaryota</taxon>
        <taxon>Metazoa</taxon>
        <taxon>Chordata</taxon>
        <taxon>Craniata</taxon>
        <taxon>Vertebrata</taxon>
        <taxon>Euteleostomi</taxon>
        <taxon>Actinopterygii</taxon>
        <taxon>Neopterygii</taxon>
        <taxon>Teleostei</taxon>
        <taxon>Neoteleostei</taxon>
        <taxon>Acanthomorphata</taxon>
        <taxon>Eupercaria</taxon>
        <taxon>Perciformes</taxon>
        <taxon>Notothenioidei</taxon>
        <taxon>Channichthyidae</taxon>
        <taxon>Chaenocephalus</taxon>
    </lineage>
</organism>
<accession>A0ACB9VPU8</accession>
<evidence type="ECO:0000313" key="1">
    <source>
        <dbReference type="EMBL" id="KAI4802023.1"/>
    </source>
</evidence>
<reference evidence="1" key="1">
    <citation type="submission" date="2022-05" db="EMBL/GenBank/DDBJ databases">
        <title>Chromosome-level genome of Chaenocephalus aceratus.</title>
        <authorList>
            <person name="Park H."/>
        </authorList>
    </citation>
    <scope>NUCLEOTIDE SEQUENCE</scope>
    <source>
        <strain evidence="1">KU_202001</strain>
    </source>
</reference>
<gene>
    <name evidence="1" type="ORF">KUCAC02_019884</name>
</gene>
<dbReference type="Proteomes" id="UP001057452">
    <property type="component" value="Chromosome 24"/>
</dbReference>
<comment type="caution">
    <text evidence="1">The sequence shown here is derived from an EMBL/GenBank/DDBJ whole genome shotgun (WGS) entry which is preliminary data.</text>
</comment>
<name>A0ACB9VPU8_CHAAC</name>
<evidence type="ECO:0000313" key="2">
    <source>
        <dbReference type="Proteomes" id="UP001057452"/>
    </source>
</evidence>
<proteinExistence type="predicted"/>
<sequence length="184" mass="20633">MKKWRISRRSIFEDKHFASNGVFSDHKDHPNRPGYLRFFVDSEDGVAIEAPGNLNLDADFLLGQDIEFGDPDHDNKILGLDKFSEQSPAYSQLSMDSETDNSHSTTDNSRDDEGRASQSEPSFPPYLSCRGCGQLRDEPLGPGIDLVGPYCLRCCKASREAKSPDFCSPFGRHQRDSSWCAFAF</sequence>
<protein>
    <submittedName>
        <fullName evidence="1">Uncharacterized protein</fullName>
    </submittedName>
</protein>